<evidence type="ECO:0000313" key="2">
    <source>
        <dbReference type="EMBL" id="KAF0029071.1"/>
    </source>
</evidence>
<proteinExistence type="predicted"/>
<feature type="region of interest" description="Disordered" evidence="1">
    <location>
        <begin position="88"/>
        <end position="119"/>
    </location>
</feature>
<feature type="compositionally biased region" description="Basic and acidic residues" evidence="1">
    <location>
        <begin position="88"/>
        <end position="99"/>
    </location>
</feature>
<reference evidence="2 3" key="1">
    <citation type="submission" date="2019-06" db="EMBL/GenBank/DDBJ databases">
        <title>Draft genomes of female and male turbot (Scophthalmus maximus).</title>
        <authorList>
            <person name="Xu H."/>
            <person name="Xu X.-W."/>
            <person name="Shao C."/>
            <person name="Chen S."/>
        </authorList>
    </citation>
    <scope>NUCLEOTIDE SEQUENCE [LARGE SCALE GENOMIC DNA]</scope>
    <source>
        <strain evidence="2">Ysfricsl-2016a</strain>
        <tissue evidence="2">Blood</tissue>
    </source>
</reference>
<protein>
    <submittedName>
        <fullName evidence="2">Uncharacterized protein</fullName>
    </submittedName>
</protein>
<dbReference type="Proteomes" id="UP000438429">
    <property type="component" value="Unassembled WGS sequence"/>
</dbReference>
<feature type="compositionally biased region" description="Basic residues" evidence="1">
    <location>
        <begin position="1"/>
        <end position="10"/>
    </location>
</feature>
<sequence length="119" mass="13443">MRGEHRRHLHADRPTDRPTDRLASYYFNVSALLANPYPSPTLTEPGGAVEVKQALPRNGIPSDSLIGRRGSNCGQWERRAADLDHRCPELSSEKRRRESGILTPSETSYMRKLSASERE</sequence>
<dbReference type="EMBL" id="VEVO01000016">
    <property type="protein sequence ID" value="KAF0029071.1"/>
    <property type="molecule type" value="Genomic_DNA"/>
</dbReference>
<gene>
    <name evidence="2" type="ORF">F2P81_018176</name>
</gene>
<evidence type="ECO:0000256" key="1">
    <source>
        <dbReference type="SAM" id="MobiDB-lite"/>
    </source>
</evidence>
<name>A0A6A4SD91_SCOMX</name>
<comment type="caution">
    <text evidence="2">The sequence shown here is derived from an EMBL/GenBank/DDBJ whole genome shotgun (WGS) entry which is preliminary data.</text>
</comment>
<evidence type="ECO:0000313" key="3">
    <source>
        <dbReference type="Proteomes" id="UP000438429"/>
    </source>
</evidence>
<feature type="region of interest" description="Disordered" evidence="1">
    <location>
        <begin position="1"/>
        <end position="20"/>
    </location>
</feature>
<dbReference type="AlphaFoldDB" id="A0A6A4SD91"/>
<feature type="compositionally biased region" description="Basic and acidic residues" evidence="1">
    <location>
        <begin position="11"/>
        <end position="20"/>
    </location>
</feature>
<organism evidence="2 3">
    <name type="scientific">Scophthalmus maximus</name>
    <name type="common">Turbot</name>
    <name type="synonym">Psetta maxima</name>
    <dbReference type="NCBI Taxonomy" id="52904"/>
    <lineage>
        <taxon>Eukaryota</taxon>
        <taxon>Metazoa</taxon>
        <taxon>Chordata</taxon>
        <taxon>Craniata</taxon>
        <taxon>Vertebrata</taxon>
        <taxon>Euteleostomi</taxon>
        <taxon>Actinopterygii</taxon>
        <taxon>Neopterygii</taxon>
        <taxon>Teleostei</taxon>
        <taxon>Neoteleostei</taxon>
        <taxon>Acanthomorphata</taxon>
        <taxon>Carangaria</taxon>
        <taxon>Pleuronectiformes</taxon>
        <taxon>Pleuronectoidei</taxon>
        <taxon>Scophthalmidae</taxon>
        <taxon>Scophthalmus</taxon>
    </lineage>
</organism>
<accession>A0A6A4SD91</accession>